<dbReference type="PANTHER" id="PTHR43782">
    <property type="entry name" value="ARGINASE"/>
    <property type="match status" value="1"/>
</dbReference>
<keyword evidence="3" id="KW-0464">Manganese</keyword>
<reference evidence="5" key="1">
    <citation type="submission" date="2022-08" db="EMBL/GenBank/DDBJ databases">
        <title>Complete genome sequence of 14 non-tuberculosis mycobacteria type-strains.</title>
        <authorList>
            <person name="Igarashi Y."/>
            <person name="Osugi A."/>
            <person name="Mitarai S."/>
        </authorList>
    </citation>
    <scope>NUCLEOTIDE SEQUENCE</scope>
    <source>
        <strain evidence="5">DSM 45575</strain>
    </source>
</reference>
<evidence type="ECO:0000256" key="3">
    <source>
        <dbReference type="ARBA" id="ARBA00023211"/>
    </source>
</evidence>
<keyword evidence="6" id="KW-1185">Reference proteome</keyword>
<dbReference type="InterPro" id="IPR006035">
    <property type="entry name" value="Ureohydrolase"/>
</dbReference>
<evidence type="ECO:0000256" key="1">
    <source>
        <dbReference type="ARBA" id="ARBA00022723"/>
    </source>
</evidence>
<evidence type="ECO:0000313" key="5">
    <source>
        <dbReference type="EMBL" id="ULN53330.1"/>
    </source>
</evidence>
<dbReference type="RefSeq" id="WP_240171582.1">
    <property type="nucleotide sequence ID" value="NZ_CP092365.1"/>
</dbReference>
<dbReference type="Proteomes" id="UP001055200">
    <property type="component" value="Chromosome"/>
</dbReference>
<dbReference type="CDD" id="cd09999">
    <property type="entry name" value="Arginase-like_1"/>
    <property type="match status" value="1"/>
</dbReference>
<protein>
    <submittedName>
        <fullName evidence="5">Arginase family protein</fullName>
    </submittedName>
</protein>
<dbReference type="EMBL" id="CP092365">
    <property type="protein sequence ID" value="ULN53330.1"/>
    <property type="molecule type" value="Genomic_DNA"/>
</dbReference>
<comment type="similarity">
    <text evidence="4">Belongs to the arginase family.</text>
</comment>
<dbReference type="Pfam" id="PF00491">
    <property type="entry name" value="Arginase"/>
    <property type="match status" value="1"/>
</dbReference>
<evidence type="ECO:0000256" key="2">
    <source>
        <dbReference type="ARBA" id="ARBA00022801"/>
    </source>
</evidence>
<gene>
    <name evidence="5" type="ORF">MIU77_02975</name>
</gene>
<dbReference type="Gene3D" id="3.40.800.10">
    <property type="entry name" value="Ureohydrolase domain"/>
    <property type="match status" value="1"/>
</dbReference>
<evidence type="ECO:0000256" key="4">
    <source>
        <dbReference type="PROSITE-ProRule" id="PRU00742"/>
    </source>
</evidence>
<dbReference type="PROSITE" id="PS51409">
    <property type="entry name" value="ARGINASE_2"/>
    <property type="match status" value="1"/>
</dbReference>
<keyword evidence="1" id="KW-0479">Metal-binding</keyword>
<accession>A0ABY3U038</accession>
<name>A0ABY3U038_9MYCO</name>
<keyword evidence="2" id="KW-0378">Hydrolase</keyword>
<dbReference type="SUPFAM" id="SSF52768">
    <property type="entry name" value="Arginase/deacetylase"/>
    <property type="match status" value="1"/>
</dbReference>
<sequence length="267" mass="27923">MRIHAVPQFQGAMTPRAPEMPDGCRALAELAGRVLQLPVTTVQPSTETSPREDGVANRAILTGPNLSAQRAAIAGVEEPILTIGGDCGVEFEPIRVLCERFGAGLGLAWFDAHPDLKTPQTAHDGAYHAMVLAGLLGESDPVLTAAPPVDRDKVALIGARGAIPAEKDMIARGMGTETENPAAVLADATHVYVHVDVDVLDPGEFAGHNMPESDGLTIDHLVEMLGSLRGLNVVGAGITECVGTPTEVEVLTPVITVLGDLLRSQTD</sequence>
<proteinExistence type="inferred from homology"/>
<evidence type="ECO:0000313" key="6">
    <source>
        <dbReference type="Proteomes" id="UP001055200"/>
    </source>
</evidence>
<organism evidence="5 6">
    <name type="scientific">Mycolicibacillus parakoreensis</name>
    <dbReference type="NCBI Taxonomy" id="1069221"/>
    <lineage>
        <taxon>Bacteria</taxon>
        <taxon>Bacillati</taxon>
        <taxon>Actinomycetota</taxon>
        <taxon>Actinomycetes</taxon>
        <taxon>Mycobacteriales</taxon>
        <taxon>Mycobacteriaceae</taxon>
        <taxon>Mycolicibacillus</taxon>
    </lineage>
</organism>
<dbReference type="PANTHER" id="PTHR43782:SF3">
    <property type="entry name" value="ARGINASE"/>
    <property type="match status" value="1"/>
</dbReference>
<dbReference type="InterPro" id="IPR023696">
    <property type="entry name" value="Ureohydrolase_dom_sf"/>
</dbReference>